<evidence type="ECO:0000313" key="3">
    <source>
        <dbReference type="Proteomes" id="UP000218542"/>
    </source>
</evidence>
<reference evidence="2 3" key="1">
    <citation type="journal article" date="2017" name="Environ. Microbiol. Rep.">
        <title>Genetic diversity of marine anaerobic ammonium-oxidizing bacteria as revealed by genomic and proteomic analyses of 'Candidatus Scalindua japonica'.</title>
        <authorList>
            <person name="Oshiki M."/>
            <person name="Mizuto K."/>
            <person name="Kimura Z."/>
            <person name="Kindaichi T."/>
            <person name="Satoh H."/>
            <person name="Okabe S."/>
        </authorList>
    </citation>
    <scope>NUCLEOTIDE SEQUENCE [LARGE SCALE GENOMIC DNA]</scope>
    <source>
        <strain evidence="3">husup-a2</strain>
    </source>
</reference>
<feature type="compositionally biased region" description="Basic and acidic residues" evidence="1">
    <location>
        <begin position="1"/>
        <end position="11"/>
    </location>
</feature>
<accession>A0A286TYM5</accession>
<dbReference type="Proteomes" id="UP000218542">
    <property type="component" value="Unassembled WGS sequence"/>
</dbReference>
<gene>
    <name evidence="2" type="ORF">SCALIN_C17_0020</name>
</gene>
<keyword evidence="3" id="KW-1185">Reference proteome</keyword>
<name>A0A286TYM5_9BACT</name>
<organism evidence="2 3">
    <name type="scientific">Candidatus Scalindua japonica</name>
    <dbReference type="NCBI Taxonomy" id="1284222"/>
    <lineage>
        <taxon>Bacteria</taxon>
        <taxon>Pseudomonadati</taxon>
        <taxon>Planctomycetota</taxon>
        <taxon>Candidatus Brocadiia</taxon>
        <taxon>Candidatus Brocadiales</taxon>
        <taxon>Candidatus Scalinduaceae</taxon>
        <taxon>Candidatus Scalindua</taxon>
    </lineage>
</organism>
<feature type="region of interest" description="Disordered" evidence="1">
    <location>
        <begin position="1"/>
        <end position="39"/>
    </location>
</feature>
<dbReference type="EMBL" id="BAOS01000017">
    <property type="protein sequence ID" value="GAX60987.1"/>
    <property type="molecule type" value="Genomic_DNA"/>
</dbReference>
<dbReference type="AlphaFoldDB" id="A0A286TYM5"/>
<protein>
    <submittedName>
        <fullName evidence="2">Uncharacterized protein</fullName>
    </submittedName>
</protein>
<evidence type="ECO:0000256" key="1">
    <source>
        <dbReference type="SAM" id="MobiDB-lite"/>
    </source>
</evidence>
<comment type="caution">
    <text evidence="2">The sequence shown here is derived from an EMBL/GenBank/DDBJ whole genome shotgun (WGS) entry which is preliminary data.</text>
</comment>
<evidence type="ECO:0000313" key="2">
    <source>
        <dbReference type="EMBL" id="GAX60987.1"/>
    </source>
</evidence>
<sequence>MDKNIGKETAKKRGRPKKNPEGKTVQAKPGKQKATGKNG</sequence>
<proteinExistence type="predicted"/>